<name>A0ABW3VME6_9PSEU</name>
<dbReference type="Proteomes" id="UP001597182">
    <property type="component" value="Unassembled WGS sequence"/>
</dbReference>
<feature type="transmembrane region" description="Helical" evidence="1">
    <location>
        <begin position="82"/>
        <end position="111"/>
    </location>
</feature>
<comment type="caution">
    <text evidence="2">The sequence shown here is derived from an EMBL/GenBank/DDBJ whole genome shotgun (WGS) entry which is preliminary data.</text>
</comment>
<evidence type="ECO:0000313" key="3">
    <source>
        <dbReference type="Proteomes" id="UP001597182"/>
    </source>
</evidence>
<feature type="transmembrane region" description="Helical" evidence="1">
    <location>
        <begin position="118"/>
        <end position="136"/>
    </location>
</feature>
<dbReference type="Pfam" id="PF06496">
    <property type="entry name" value="DUF1097"/>
    <property type="match status" value="1"/>
</dbReference>
<dbReference type="RefSeq" id="WP_013674674.1">
    <property type="nucleotide sequence ID" value="NZ_BAABKS010000005.1"/>
</dbReference>
<organism evidence="2 3">
    <name type="scientific">Pseudonocardia benzenivorans</name>
    <dbReference type="NCBI Taxonomy" id="228005"/>
    <lineage>
        <taxon>Bacteria</taxon>
        <taxon>Bacillati</taxon>
        <taxon>Actinomycetota</taxon>
        <taxon>Actinomycetes</taxon>
        <taxon>Pseudonocardiales</taxon>
        <taxon>Pseudonocardiaceae</taxon>
        <taxon>Pseudonocardia</taxon>
    </lineage>
</organism>
<evidence type="ECO:0000256" key="1">
    <source>
        <dbReference type="SAM" id="Phobius"/>
    </source>
</evidence>
<keyword evidence="1" id="KW-1133">Transmembrane helix</keyword>
<gene>
    <name evidence="2" type="ORF">ACFQ34_19705</name>
</gene>
<sequence>MRALTATGLTVGVLAGLWIWVSGMVGLPPWVAVIAWAGFFAAGGKAAGVVKMGLSGLVGVVWGWLAVLGAGLLAGWTGALPVAVAVIAFLMCVQANWVHLSFIPGAFIGAACLFGNELNVWTTAICIVVGVALGYVSEWSAAAITKKEPAPSASPAQA</sequence>
<dbReference type="InterPro" id="IPR009476">
    <property type="entry name" value="DUF1097"/>
</dbReference>
<feature type="transmembrane region" description="Helical" evidence="1">
    <location>
        <begin position="54"/>
        <end position="76"/>
    </location>
</feature>
<keyword evidence="1" id="KW-0812">Transmembrane</keyword>
<dbReference type="EMBL" id="JBHTMB010000164">
    <property type="protein sequence ID" value="MFD1235520.1"/>
    <property type="molecule type" value="Genomic_DNA"/>
</dbReference>
<keyword evidence="1" id="KW-0472">Membrane</keyword>
<keyword evidence="3" id="KW-1185">Reference proteome</keyword>
<accession>A0ABW3VME6</accession>
<evidence type="ECO:0000313" key="2">
    <source>
        <dbReference type="EMBL" id="MFD1235520.1"/>
    </source>
</evidence>
<protein>
    <submittedName>
        <fullName evidence="2">DUF1097 domain-containing protein</fullName>
    </submittedName>
</protein>
<proteinExistence type="predicted"/>
<reference evidence="3" key="1">
    <citation type="journal article" date="2019" name="Int. J. Syst. Evol. Microbiol.">
        <title>The Global Catalogue of Microorganisms (GCM) 10K type strain sequencing project: providing services to taxonomists for standard genome sequencing and annotation.</title>
        <authorList>
            <consortium name="The Broad Institute Genomics Platform"/>
            <consortium name="The Broad Institute Genome Sequencing Center for Infectious Disease"/>
            <person name="Wu L."/>
            <person name="Ma J."/>
        </authorList>
    </citation>
    <scope>NUCLEOTIDE SEQUENCE [LARGE SCALE GENOMIC DNA]</scope>
    <source>
        <strain evidence="3">CCUG 49018</strain>
    </source>
</reference>